<dbReference type="Proteomes" id="UP001374584">
    <property type="component" value="Unassembled WGS sequence"/>
</dbReference>
<organism evidence="2 3">
    <name type="scientific">Phaseolus coccineus</name>
    <name type="common">Scarlet runner bean</name>
    <name type="synonym">Phaseolus multiflorus</name>
    <dbReference type="NCBI Taxonomy" id="3886"/>
    <lineage>
        <taxon>Eukaryota</taxon>
        <taxon>Viridiplantae</taxon>
        <taxon>Streptophyta</taxon>
        <taxon>Embryophyta</taxon>
        <taxon>Tracheophyta</taxon>
        <taxon>Spermatophyta</taxon>
        <taxon>Magnoliopsida</taxon>
        <taxon>eudicotyledons</taxon>
        <taxon>Gunneridae</taxon>
        <taxon>Pentapetalae</taxon>
        <taxon>rosids</taxon>
        <taxon>fabids</taxon>
        <taxon>Fabales</taxon>
        <taxon>Fabaceae</taxon>
        <taxon>Papilionoideae</taxon>
        <taxon>50 kb inversion clade</taxon>
        <taxon>NPAAA clade</taxon>
        <taxon>indigoferoid/millettioid clade</taxon>
        <taxon>Phaseoleae</taxon>
        <taxon>Phaseolus</taxon>
    </lineage>
</organism>
<protein>
    <submittedName>
        <fullName evidence="2">Uncharacterized protein</fullName>
    </submittedName>
</protein>
<dbReference type="EMBL" id="JAYMYR010000004">
    <property type="protein sequence ID" value="KAK7368739.1"/>
    <property type="molecule type" value="Genomic_DNA"/>
</dbReference>
<name>A0AAN9NE32_PHACN</name>
<keyword evidence="3" id="KW-1185">Reference proteome</keyword>
<feature type="compositionally biased region" description="Polar residues" evidence="1">
    <location>
        <begin position="67"/>
        <end position="77"/>
    </location>
</feature>
<evidence type="ECO:0000313" key="2">
    <source>
        <dbReference type="EMBL" id="KAK7368739.1"/>
    </source>
</evidence>
<comment type="caution">
    <text evidence="2">The sequence shown here is derived from an EMBL/GenBank/DDBJ whole genome shotgun (WGS) entry which is preliminary data.</text>
</comment>
<feature type="region of interest" description="Disordered" evidence="1">
    <location>
        <begin position="66"/>
        <end position="89"/>
    </location>
</feature>
<evidence type="ECO:0000256" key="1">
    <source>
        <dbReference type="SAM" id="MobiDB-lite"/>
    </source>
</evidence>
<sequence>MFKVERSKLDVRRVFKCPRTQKSSRGSFSSGHQLKMLNPLNVKNGNCNNNSRKKPRLTITDLLLASNPKNTPSISTQRSRHKKKKAPKKENVVLLPLRKSKTFQVLATSLFDVPISHSRDDLSFYTSFYHFIHVLVNPS</sequence>
<evidence type="ECO:0000313" key="3">
    <source>
        <dbReference type="Proteomes" id="UP001374584"/>
    </source>
</evidence>
<accession>A0AAN9NE32</accession>
<gene>
    <name evidence="2" type="ORF">VNO80_10769</name>
</gene>
<reference evidence="2 3" key="1">
    <citation type="submission" date="2024-01" db="EMBL/GenBank/DDBJ databases">
        <title>The genomes of 5 underutilized Papilionoideae crops provide insights into root nodulation and disease resistanc.</title>
        <authorList>
            <person name="Jiang F."/>
        </authorList>
    </citation>
    <scope>NUCLEOTIDE SEQUENCE [LARGE SCALE GENOMIC DNA]</scope>
    <source>
        <strain evidence="2">JINMINGXINNONG_FW02</strain>
        <tissue evidence="2">Leaves</tissue>
    </source>
</reference>
<dbReference type="AlphaFoldDB" id="A0AAN9NE32"/>
<proteinExistence type="predicted"/>
<feature type="compositionally biased region" description="Basic residues" evidence="1">
    <location>
        <begin position="78"/>
        <end position="87"/>
    </location>
</feature>